<dbReference type="SUPFAM" id="SSF54001">
    <property type="entry name" value="Cysteine proteinases"/>
    <property type="match status" value="1"/>
</dbReference>
<feature type="compositionally biased region" description="Polar residues" evidence="5">
    <location>
        <begin position="122"/>
        <end position="139"/>
    </location>
</feature>
<dbReference type="GO" id="GO:0008234">
    <property type="term" value="F:cysteine-type peptidase activity"/>
    <property type="evidence" value="ECO:0007669"/>
    <property type="project" value="UniProtKB-KW"/>
</dbReference>
<evidence type="ECO:0000256" key="2">
    <source>
        <dbReference type="ARBA" id="ARBA00022670"/>
    </source>
</evidence>
<dbReference type="Proteomes" id="UP000051992">
    <property type="component" value="Unassembled WGS sequence"/>
</dbReference>
<dbReference type="OrthoDB" id="1654978at2"/>
<protein>
    <recommendedName>
        <fullName evidence="6">NlpC/P60 domain-containing protein</fullName>
    </recommendedName>
</protein>
<comment type="caution">
    <text evidence="7">The sequence shown here is derived from an EMBL/GenBank/DDBJ whole genome shotgun (WGS) entry which is preliminary data.</text>
</comment>
<evidence type="ECO:0000259" key="6">
    <source>
        <dbReference type="Pfam" id="PF00877"/>
    </source>
</evidence>
<dbReference type="GO" id="GO:0006508">
    <property type="term" value="P:proteolysis"/>
    <property type="evidence" value="ECO:0007669"/>
    <property type="project" value="UniProtKB-KW"/>
</dbReference>
<dbReference type="AlphaFoldDB" id="A0A0R2H9A4"/>
<proteinExistence type="inferred from homology"/>
<accession>A0A0R2H9A4</accession>
<dbReference type="PATRIC" id="fig|1629.5.peg.1105"/>
<dbReference type="EMBL" id="JQBM01000003">
    <property type="protein sequence ID" value="KRN46125.1"/>
    <property type="molecule type" value="Genomic_DNA"/>
</dbReference>
<gene>
    <name evidence="7" type="ORF">IV50_GL001098</name>
</gene>
<evidence type="ECO:0000313" key="8">
    <source>
        <dbReference type="Proteomes" id="UP000051992"/>
    </source>
</evidence>
<dbReference type="Pfam" id="PF00877">
    <property type="entry name" value="NLPC_P60"/>
    <property type="match status" value="1"/>
</dbReference>
<evidence type="ECO:0000256" key="3">
    <source>
        <dbReference type="ARBA" id="ARBA00022801"/>
    </source>
</evidence>
<feature type="domain" description="NlpC/P60" evidence="6">
    <location>
        <begin position="260"/>
        <end position="328"/>
    </location>
</feature>
<evidence type="ECO:0000313" key="7">
    <source>
        <dbReference type="EMBL" id="KRN46125.1"/>
    </source>
</evidence>
<evidence type="ECO:0000256" key="4">
    <source>
        <dbReference type="ARBA" id="ARBA00022807"/>
    </source>
</evidence>
<feature type="compositionally biased region" description="Low complexity" evidence="5">
    <location>
        <begin position="140"/>
        <end position="156"/>
    </location>
</feature>
<feature type="region of interest" description="Disordered" evidence="5">
    <location>
        <begin position="62"/>
        <end position="95"/>
    </location>
</feature>
<dbReference type="InterPro" id="IPR038765">
    <property type="entry name" value="Papain-like_cys_pep_sf"/>
</dbReference>
<evidence type="ECO:0000256" key="1">
    <source>
        <dbReference type="ARBA" id="ARBA00007074"/>
    </source>
</evidence>
<reference evidence="7 8" key="1">
    <citation type="journal article" date="2015" name="Genome Announc.">
        <title>Expanding the biotechnology potential of lactobacilli through comparative genomics of 213 strains and associated genera.</title>
        <authorList>
            <person name="Sun Z."/>
            <person name="Harris H.M."/>
            <person name="McCann A."/>
            <person name="Guo C."/>
            <person name="Argimon S."/>
            <person name="Zhang W."/>
            <person name="Yang X."/>
            <person name="Jeffery I.B."/>
            <person name="Cooney J.C."/>
            <person name="Kagawa T.F."/>
            <person name="Liu W."/>
            <person name="Song Y."/>
            <person name="Salvetti E."/>
            <person name="Wrobel A."/>
            <person name="Rasinkangas P."/>
            <person name="Parkhill J."/>
            <person name="Rea M.C."/>
            <person name="O'Sullivan O."/>
            <person name="Ritari J."/>
            <person name="Douillard F.P."/>
            <person name="Paul Ross R."/>
            <person name="Yang R."/>
            <person name="Briner A.E."/>
            <person name="Felis G.E."/>
            <person name="de Vos W.M."/>
            <person name="Barrangou R."/>
            <person name="Klaenhammer T.R."/>
            <person name="Caufield P.W."/>
            <person name="Cui Y."/>
            <person name="Zhang H."/>
            <person name="O'Toole P.W."/>
        </authorList>
    </citation>
    <scope>NUCLEOTIDE SEQUENCE [LARGE SCALE GENOMIC DNA]</scope>
    <source>
        <strain evidence="7 8">DSM 20410</strain>
    </source>
</reference>
<keyword evidence="3" id="KW-0378">Hydrolase</keyword>
<keyword evidence="2" id="KW-0645">Protease</keyword>
<comment type="similarity">
    <text evidence="1">Belongs to the peptidase C40 family.</text>
</comment>
<sequence>MGQKTNKLLVSGVIGAFGVVGVTQVPSVQAAMSRLEQNERPAAKQAVSSDPVHQALQALVGDVKQPSQKQAKAADTKQVQASRTEVRKDKSAQASDVAIKQQAQAAAKAASVEAQADLVQSENVHTEQVASNETVSATKTAASEQATDASQATASAVSESAVDTDSVVATPEAEASVNVTPNATELGSQAPAVSESTSVVTPQIDQDSAAVAETAPTSLESTVDATPVITPEVTTETGAAMARAAVETQAAGNVQTSGQLVAQAYQQATGQNIPENTTQQEAYFNLQDLNGAPLQDVAKQGDVVFWGDHGTSYQAGVYVGQDQVITGTQANTDAAPSFVGSID</sequence>
<dbReference type="InterPro" id="IPR000064">
    <property type="entry name" value="NLP_P60_dom"/>
</dbReference>
<feature type="region of interest" description="Disordered" evidence="5">
    <location>
        <begin position="122"/>
        <end position="165"/>
    </location>
</feature>
<dbReference type="RefSeq" id="WP_057746229.1">
    <property type="nucleotide sequence ID" value="NZ_BJLU01000005.1"/>
</dbReference>
<keyword evidence="4" id="KW-0788">Thiol protease</keyword>
<dbReference type="Gene3D" id="3.90.1720.10">
    <property type="entry name" value="endopeptidase domain like (from Nostoc punctiforme)"/>
    <property type="match status" value="1"/>
</dbReference>
<organism evidence="7 8">
    <name type="scientific">Weissella viridescens</name>
    <name type="common">Lactobacillus viridescens</name>
    <dbReference type="NCBI Taxonomy" id="1629"/>
    <lineage>
        <taxon>Bacteria</taxon>
        <taxon>Bacillati</taxon>
        <taxon>Bacillota</taxon>
        <taxon>Bacilli</taxon>
        <taxon>Lactobacillales</taxon>
        <taxon>Lactobacillaceae</taxon>
        <taxon>Weissella</taxon>
    </lineage>
</organism>
<name>A0A0R2H9A4_WEIVI</name>
<keyword evidence="8" id="KW-1185">Reference proteome</keyword>
<evidence type="ECO:0000256" key="5">
    <source>
        <dbReference type="SAM" id="MobiDB-lite"/>
    </source>
</evidence>